<sequence>MMVATHGFQRARRPEQIEARRCAILDAARAMLGSKPVADISLRELSESVGLAKSNVLRYFDSREAIFLEVLDENWVAWLDGLSESLTPTSDDSPFAAEIHVASAVAESLVSQRLLCELMSVMAGVLERNISADFARDFKRRATVNSGRFASLIHSQLPHLSEGDAAQFAKVTLVIVAGLWPTAEPTESMVVVLNEMQAPPASDMFAFGLREGLINQLVGLSARAATRTS</sequence>
<evidence type="ECO:0000313" key="4">
    <source>
        <dbReference type="EMBL" id="BAH35720.1"/>
    </source>
</evidence>
<proteinExistence type="predicted"/>
<protein>
    <submittedName>
        <fullName evidence="4">Putative TetR family transcriptional regulator</fullName>
    </submittedName>
</protein>
<dbReference type="InterPro" id="IPR041483">
    <property type="entry name" value="TetR_C_34"/>
</dbReference>
<dbReference type="GO" id="GO:0003700">
    <property type="term" value="F:DNA-binding transcription factor activity"/>
    <property type="evidence" value="ECO:0007669"/>
    <property type="project" value="TreeGrafter"/>
</dbReference>
<dbReference type="InterPro" id="IPR050109">
    <property type="entry name" value="HTH-type_TetR-like_transc_reg"/>
</dbReference>
<dbReference type="HOGENOM" id="CLU_092792_1_0_11"/>
<dbReference type="InterPro" id="IPR009057">
    <property type="entry name" value="Homeodomain-like_sf"/>
</dbReference>
<dbReference type="PANTHER" id="PTHR30055">
    <property type="entry name" value="HTH-TYPE TRANSCRIPTIONAL REGULATOR RUTR"/>
    <property type="match status" value="1"/>
</dbReference>
<evidence type="ECO:0000259" key="3">
    <source>
        <dbReference type="PROSITE" id="PS50977"/>
    </source>
</evidence>
<reference evidence="5" key="1">
    <citation type="submission" date="2005-03" db="EMBL/GenBank/DDBJ databases">
        <title>Comparison of the complete genome sequences of Rhodococcus erythropolis PR4 and Rhodococcus opacus B4.</title>
        <authorList>
            <person name="Takarada H."/>
            <person name="Sekine M."/>
            <person name="Hosoyama A."/>
            <person name="Yamada R."/>
            <person name="Fujisawa T."/>
            <person name="Omata S."/>
            <person name="Shimizu A."/>
            <person name="Tsukatani N."/>
            <person name="Tanikawa S."/>
            <person name="Fujita N."/>
            <person name="Harayama S."/>
        </authorList>
    </citation>
    <scope>NUCLEOTIDE SEQUENCE [LARGE SCALE GENOMIC DNA]</scope>
    <source>
        <strain evidence="5">PR4 / NBRC 100887</strain>
    </source>
</reference>
<accession>C0ZQF2</accession>
<dbReference type="KEGG" id="rer:RER_50120"/>
<dbReference type="SUPFAM" id="SSF46689">
    <property type="entry name" value="Homeodomain-like"/>
    <property type="match status" value="1"/>
</dbReference>
<evidence type="ECO:0000313" key="5">
    <source>
        <dbReference type="Proteomes" id="UP000002204"/>
    </source>
</evidence>
<name>C0ZQF2_RHOE4</name>
<dbReference type="Pfam" id="PF00440">
    <property type="entry name" value="TetR_N"/>
    <property type="match status" value="1"/>
</dbReference>
<feature type="DNA-binding region" description="H-T-H motif" evidence="2">
    <location>
        <begin position="41"/>
        <end position="60"/>
    </location>
</feature>
<dbReference type="GO" id="GO:0000976">
    <property type="term" value="F:transcription cis-regulatory region binding"/>
    <property type="evidence" value="ECO:0007669"/>
    <property type="project" value="TreeGrafter"/>
</dbReference>
<gene>
    <name evidence="4" type="ordered locus">RER_50120</name>
</gene>
<dbReference type="AlphaFoldDB" id="C0ZQF2"/>
<dbReference type="EMBL" id="AP008957">
    <property type="protein sequence ID" value="BAH35720.1"/>
    <property type="molecule type" value="Genomic_DNA"/>
</dbReference>
<organism evidence="4 5">
    <name type="scientific">Rhodococcus erythropolis (strain PR4 / NBRC 100887)</name>
    <dbReference type="NCBI Taxonomy" id="234621"/>
    <lineage>
        <taxon>Bacteria</taxon>
        <taxon>Bacillati</taxon>
        <taxon>Actinomycetota</taxon>
        <taxon>Actinomycetes</taxon>
        <taxon>Mycobacteriales</taxon>
        <taxon>Nocardiaceae</taxon>
        <taxon>Rhodococcus</taxon>
        <taxon>Rhodococcus erythropolis group</taxon>
    </lineage>
</organism>
<dbReference type="PANTHER" id="PTHR30055:SF226">
    <property type="entry name" value="HTH-TYPE TRANSCRIPTIONAL REGULATOR PKSA"/>
    <property type="match status" value="1"/>
</dbReference>
<dbReference type="Pfam" id="PF17929">
    <property type="entry name" value="TetR_C_34"/>
    <property type="match status" value="1"/>
</dbReference>
<dbReference type="Proteomes" id="UP000002204">
    <property type="component" value="Chromosome"/>
</dbReference>
<dbReference type="eggNOG" id="COG1309">
    <property type="taxonomic scope" value="Bacteria"/>
</dbReference>
<dbReference type="Gene3D" id="1.10.357.10">
    <property type="entry name" value="Tetracycline Repressor, domain 2"/>
    <property type="match status" value="1"/>
</dbReference>
<evidence type="ECO:0000256" key="1">
    <source>
        <dbReference type="ARBA" id="ARBA00023125"/>
    </source>
</evidence>
<keyword evidence="1 2" id="KW-0238">DNA-binding</keyword>
<feature type="domain" description="HTH tetR-type" evidence="3">
    <location>
        <begin position="18"/>
        <end position="78"/>
    </location>
</feature>
<reference evidence="4 5" key="2">
    <citation type="journal article" date="2006" name="Environ. Microbiol.">
        <title>Sequence analysis of three plasmids harboured in Rhodococcus erythropolis strain PR4.</title>
        <authorList>
            <person name="Sekine M."/>
            <person name="Tanikawa S."/>
            <person name="Omata S."/>
            <person name="Saito M."/>
            <person name="Fujisawa T."/>
            <person name="Tsukatani N."/>
            <person name="Tajima T."/>
            <person name="Sekigawa T."/>
            <person name="Kosugi H."/>
            <person name="Matsuo Y."/>
            <person name="Nishiko R."/>
            <person name="Imamura K."/>
            <person name="Ito M."/>
            <person name="Narita H."/>
            <person name="Tago S."/>
            <person name="Fujita N."/>
            <person name="Harayama S."/>
        </authorList>
    </citation>
    <scope>NUCLEOTIDE SEQUENCE [LARGE SCALE GENOMIC DNA]</scope>
    <source>
        <strain evidence="5">PR4 / NBRC 100887</strain>
    </source>
</reference>
<evidence type="ECO:0000256" key="2">
    <source>
        <dbReference type="PROSITE-ProRule" id="PRU00335"/>
    </source>
</evidence>
<dbReference type="PROSITE" id="PS50977">
    <property type="entry name" value="HTH_TETR_2"/>
    <property type="match status" value="1"/>
</dbReference>
<dbReference type="InterPro" id="IPR001647">
    <property type="entry name" value="HTH_TetR"/>
</dbReference>